<protein>
    <recommendedName>
        <fullName evidence="2">Tox-REase-2 domain-containing protein</fullName>
    </recommendedName>
</protein>
<feature type="transmembrane region" description="Helical" evidence="1">
    <location>
        <begin position="139"/>
        <end position="163"/>
    </location>
</feature>
<feature type="transmembrane region" description="Helical" evidence="1">
    <location>
        <begin position="306"/>
        <end position="325"/>
    </location>
</feature>
<dbReference type="Proteomes" id="UP001317322">
    <property type="component" value="Chromosome"/>
</dbReference>
<proteinExistence type="predicted"/>
<feature type="domain" description="Tox-REase-2" evidence="2">
    <location>
        <begin position="717"/>
        <end position="822"/>
    </location>
</feature>
<evidence type="ECO:0000256" key="1">
    <source>
        <dbReference type="SAM" id="Phobius"/>
    </source>
</evidence>
<dbReference type="Pfam" id="PF15646">
    <property type="entry name" value="Tox-REase-2"/>
    <property type="match status" value="1"/>
</dbReference>
<feature type="transmembrane region" description="Helical" evidence="1">
    <location>
        <begin position="85"/>
        <end position="103"/>
    </location>
</feature>
<gene>
    <name evidence="3" type="ORF">NP075_02045</name>
</gene>
<keyword evidence="1" id="KW-1133">Transmembrane helix</keyword>
<feature type="transmembrane region" description="Helical" evidence="1">
    <location>
        <begin position="497"/>
        <end position="514"/>
    </location>
</feature>
<feature type="transmembrane region" description="Helical" evidence="1">
    <location>
        <begin position="273"/>
        <end position="294"/>
    </location>
</feature>
<name>A0ABY5K531_9CELL</name>
<dbReference type="RefSeq" id="WP_256791428.1">
    <property type="nucleotide sequence ID" value="NZ_CP101989.1"/>
</dbReference>
<reference evidence="3 4" key="1">
    <citation type="submission" date="2022-07" db="EMBL/GenBank/DDBJ databases">
        <title>Novel species in genus cellulomonas.</title>
        <authorList>
            <person name="Ye L."/>
        </authorList>
    </citation>
    <scope>NUCLEOTIDE SEQUENCE [LARGE SCALE GENOMIC DNA]</scope>
    <source>
        <strain evidence="4">zg-Y908</strain>
    </source>
</reference>
<organism evidence="3 4">
    <name type="scientific">Cellulomonas wangsupingiae</name>
    <dbReference type="NCBI Taxonomy" id="2968085"/>
    <lineage>
        <taxon>Bacteria</taxon>
        <taxon>Bacillati</taxon>
        <taxon>Actinomycetota</taxon>
        <taxon>Actinomycetes</taxon>
        <taxon>Micrococcales</taxon>
        <taxon>Cellulomonadaceae</taxon>
        <taxon>Cellulomonas</taxon>
    </lineage>
</organism>
<keyword evidence="1" id="KW-0812">Transmembrane</keyword>
<evidence type="ECO:0000313" key="3">
    <source>
        <dbReference type="EMBL" id="UUI65547.1"/>
    </source>
</evidence>
<accession>A0ABY5K531</accession>
<evidence type="ECO:0000259" key="2">
    <source>
        <dbReference type="Pfam" id="PF15646"/>
    </source>
</evidence>
<feature type="transmembrane region" description="Helical" evidence="1">
    <location>
        <begin position="109"/>
        <end position="127"/>
    </location>
</feature>
<feature type="transmembrane region" description="Helical" evidence="1">
    <location>
        <begin position="374"/>
        <end position="392"/>
    </location>
</feature>
<sequence length="831" mass="88656">MRDDDVVRGSRCARTADDGQAFRPLRCAASVLHICSRRFVVASATVVEERLAGAAPPREWWQVWAQRRAQWWAARPALTARWARARAIGLWVALVWLLGLFVFMPDLRLGLRAYLGSVWVVVAWWALARTKTLTWSGFMRFFAACLPWSIGIGLLSMFLSTAIGETVSSTGANVVIAGVVEEALKLVPIALVALLAPRRAARFATVDWALLGVASGTAFLAVEEGVRRVYLLVVDNLGTLMARLWTINGVPEDWIRFQLAPVPTSWQEGPAGFGGHAVMTAIVTGLVGLALAASRSVRGRGGITATAVRVAAVGIPLLALVSAAADHAGYNVQNQGAHNLGPDGTPLWLDPATSTIPWWIRVPWSWLGHGHGRPALFVLIVVVCLLVDASRLSRVPGSNLRTVPRPRWVHASRDVLPHSRTHTLARAAGTVLQAAAALVWLTARDLREQLAAHTPQPGQKRWEIARRAAVVPSAQRAAREVTYDALAAPVHPGARRAVAGGALAVLLLAALVLAPRTAANVGMLPFGRSRWLAGVMNAVGDWWHDQPVGTQILIGAGIAAAIALSGGSLALAFGVSGVLTWGLDKSHGIATWVQDPEQATRDYFATATPAQLAADTVGAALTFAPTNFAGAAVGRGVRTVVDDVIADPAAWMATRRAMLADRSDVGAIDMDWLLGRKPVPLADGSVQPALSAADEAAAVARYEALPRLPVSAQDDDLLYQLRIYGDNERRIDLPEARVQPDGFTSTYGALGDAKHVGPGTSSKFYEPPPGSSLEVVAAQVMDKRLARLAEAAEQLGGTGVIEYVTNTQLAAQFLESRMIALGLRGYVRIVP</sequence>
<evidence type="ECO:0000313" key="4">
    <source>
        <dbReference type="Proteomes" id="UP001317322"/>
    </source>
</evidence>
<feature type="transmembrane region" description="Helical" evidence="1">
    <location>
        <begin position="203"/>
        <end position="222"/>
    </location>
</feature>
<keyword evidence="4" id="KW-1185">Reference proteome</keyword>
<dbReference type="InterPro" id="IPR028906">
    <property type="entry name" value="Tox-REase-2_dom"/>
</dbReference>
<keyword evidence="1" id="KW-0472">Membrane</keyword>
<dbReference type="EMBL" id="CP101989">
    <property type="protein sequence ID" value="UUI65547.1"/>
    <property type="molecule type" value="Genomic_DNA"/>
</dbReference>
<feature type="transmembrane region" description="Helical" evidence="1">
    <location>
        <begin position="552"/>
        <end position="579"/>
    </location>
</feature>
<feature type="transmembrane region" description="Helical" evidence="1">
    <location>
        <begin position="175"/>
        <end position="196"/>
    </location>
</feature>